<comment type="caution">
    <text evidence="2">The sequence shown here is derived from an EMBL/GenBank/DDBJ whole genome shotgun (WGS) entry which is preliminary data.</text>
</comment>
<name>A0A3P3WIV5_9FLAO</name>
<evidence type="ECO:0008006" key="4">
    <source>
        <dbReference type="Google" id="ProtNLM"/>
    </source>
</evidence>
<feature type="signal peptide" evidence="1">
    <location>
        <begin position="1"/>
        <end position="21"/>
    </location>
</feature>
<reference evidence="2 3" key="1">
    <citation type="submission" date="2018-11" db="EMBL/GenBank/DDBJ databases">
        <title>Flavobacterium sp. nov., YIM 102701-2 draft genome.</title>
        <authorList>
            <person name="Li G."/>
            <person name="Jiang Y."/>
        </authorList>
    </citation>
    <scope>NUCLEOTIDE SEQUENCE [LARGE SCALE GENOMIC DNA]</scope>
    <source>
        <strain evidence="2 3">YIM 102701-2</strain>
    </source>
</reference>
<keyword evidence="1" id="KW-0732">Signal</keyword>
<dbReference type="AlphaFoldDB" id="A0A3P3WIV5"/>
<evidence type="ECO:0000256" key="1">
    <source>
        <dbReference type="SAM" id="SignalP"/>
    </source>
</evidence>
<protein>
    <recommendedName>
        <fullName evidence="4">GLPGLI family protein</fullName>
    </recommendedName>
</protein>
<accession>A0A3P3WIV5</accession>
<sequence>MKKYILLIAVFFLGLNSYAQIEDTDMEEMVIERISKKNIVEIIEDIKKQTYKNYSGDNAKYTITQEAYLGKTDTLIHINSFYDISMDLKSKKINKVKTSNPKNKEYQKESFFSRYSNNDSPLYWLTEVILRKNINIPELDFLNNINDYQYIRTTEKGITTITFFTEDYYEGFFKYDQKYNLVEIEFYLTKPYPIDHSQVNNGKQLFVKNWILNAEVVRIKFKQDRNGKIYIDRLTAYEEMRDYNFEKYDSKGAVIIKDNNLNFNSSLIIKRQ</sequence>
<dbReference type="RefSeq" id="WP_125017050.1">
    <property type="nucleotide sequence ID" value="NZ_RQVQ01000004.1"/>
</dbReference>
<keyword evidence="3" id="KW-1185">Reference proteome</keyword>
<evidence type="ECO:0000313" key="2">
    <source>
        <dbReference type="EMBL" id="RRJ92663.1"/>
    </source>
</evidence>
<evidence type="ECO:0000313" key="3">
    <source>
        <dbReference type="Proteomes" id="UP000275719"/>
    </source>
</evidence>
<organism evidence="2 3">
    <name type="scientific">Paenimyroides tangerinum</name>
    <dbReference type="NCBI Taxonomy" id="2488728"/>
    <lineage>
        <taxon>Bacteria</taxon>
        <taxon>Pseudomonadati</taxon>
        <taxon>Bacteroidota</taxon>
        <taxon>Flavobacteriia</taxon>
        <taxon>Flavobacteriales</taxon>
        <taxon>Flavobacteriaceae</taxon>
        <taxon>Paenimyroides</taxon>
    </lineage>
</organism>
<dbReference type="OrthoDB" id="1326264at2"/>
<dbReference type="EMBL" id="RQVQ01000004">
    <property type="protein sequence ID" value="RRJ92663.1"/>
    <property type="molecule type" value="Genomic_DNA"/>
</dbReference>
<gene>
    <name evidence="2" type="ORF">EG240_02450</name>
</gene>
<feature type="chain" id="PRO_5018291149" description="GLPGLI family protein" evidence="1">
    <location>
        <begin position="22"/>
        <end position="272"/>
    </location>
</feature>
<dbReference type="Proteomes" id="UP000275719">
    <property type="component" value="Unassembled WGS sequence"/>
</dbReference>
<proteinExistence type="predicted"/>